<evidence type="ECO:0000313" key="3">
    <source>
        <dbReference type="Proteomes" id="UP000306196"/>
    </source>
</evidence>
<keyword evidence="3" id="KW-1185">Reference proteome</keyword>
<evidence type="ECO:0000256" key="1">
    <source>
        <dbReference type="SAM" id="MobiDB-lite"/>
    </source>
</evidence>
<name>A0A5R8K8F8_9BACT</name>
<sequence>MEGLLGGFGAAGGFGRKVDFKEVGAVGFGFGAGAGAGAAGGAAQVGGEDGEEVGGAGLLGGGLVAVESDGQEAEDGGHADGGNTEGEDGFDECEGFFSTGYGERIWFHGWDGWGRWRLG</sequence>
<protein>
    <submittedName>
        <fullName evidence="2">Uncharacterized protein</fullName>
    </submittedName>
</protein>
<feature type="region of interest" description="Disordered" evidence="1">
    <location>
        <begin position="70"/>
        <end position="91"/>
    </location>
</feature>
<accession>A0A5R8K8F8</accession>
<comment type="caution">
    <text evidence="2">The sequence shown here is derived from an EMBL/GenBank/DDBJ whole genome shotgun (WGS) entry which is preliminary data.</text>
</comment>
<dbReference type="Proteomes" id="UP000306196">
    <property type="component" value="Unassembled WGS sequence"/>
</dbReference>
<dbReference type="EMBL" id="VAUV01000021">
    <property type="protein sequence ID" value="TLD68622.1"/>
    <property type="molecule type" value="Genomic_DNA"/>
</dbReference>
<organism evidence="2 3">
    <name type="scientific">Phragmitibacter flavus</name>
    <dbReference type="NCBI Taxonomy" id="2576071"/>
    <lineage>
        <taxon>Bacteria</taxon>
        <taxon>Pseudomonadati</taxon>
        <taxon>Verrucomicrobiota</taxon>
        <taxon>Verrucomicrobiia</taxon>
        <taxon>Verrucomicrobiales</taxon>
        <taxon>Verrucomicrobiaceae</taxon>
        <taxon>Phragmitibacter</taxon>
    </lineage>
</organism>
<evidence type="ECO:0000313" key="2">
    <source>
        <dbReference type="EMBL" id="TLD68622.1"/>
    </source>
</evidence>
<dbReference type="AlphaFoldDB" id="A0A5R8K8F8"/>
<reference evidence="2 3" key="1">
    <citation type="submission" date="2019-05" db="EMBL/GenBank/DDBJ databases">
        <title>Verrucobacter flavum gen. nov., sp. nov. a new member of the family Verrucomicrobiaceae.</title>
        <authorList>
            <person name="Szuroczki S."/>
            <person name="Abbaszade G."/>
            <person name="Szabo A."/>
            <person name="Felfoldi T."/>
            <person name="Schumann P."/>
            <person name="Boka K."/>
            <person name="Keki Z."/>
            <person name="Toumi M."/>
            <person name="Toth E."/>
        </authorList>
    </citation>
    <scope>NUCLEOTIDE SEQUENCE [LARGE SCALE GENOMIC DNA]</scope>
    <source>
        <strain evidence="2 3">MG-N-17</strain>
    </source>
</reference>
<feature type="region of interest" description="Disordered" evidence="1">
    <location>
        <begin position="36"/>
        <end position="56"/>
    </location>
</feature>
<gene>
    <name evidence="2" type="ORF">FEM03_21510</name>
</gene>
<proteinExistence type="predicted"/>